<feature type="domain" description="Type 9 secretion system plug protein N-terminal" evidence="2">
    <location>
        <begin position="49"/>
        <end position="169"/>
    </location>
</feature>
<dbReference type="EMBL" id="JAHESC010000009">
    <property type="protein sequence ID" value="MBT1686594.1"/>
    <property type="molecule type" value="Genomic_DNA"/>
</dbReference>
<evidence type="ECO:0000256" key="1">
    <source>
        <dbReference type="SAM" id="SignalP"/>
    </source>
</evidence>
<dbReference type="Proteomes" id="UP001319180">
    <property type="component" value="Unassembled WGS sequence"/>
</dbReference>
<evidence type="ECO:0000313" key="3">
    <source>
        <dbReference type="EMBL" id="MBT1686594.1"/>
    </source>
</evidence>
<feature type="signal peptide" evidence="1">
    <location>
        <begin position="1"/>
        <end position="17"/>
    </location>
</feature>
<evidence type="ECO:0000259" key="2">
    <source>
        <dbReference type="Pfam" id="PF17116"/>
    </source>
</evidence>
<dbReference type="Pfam" id="PF17116">
    <property type="entry name" value="T9SS_plug_1st"/>
    <property type="match status" value="1"/>
</dbReference>
<dbReference type="RefSeq" id="WP_254089831.1">
    <property type="nucleotide sequence ID" value="NZ_JAHESC010000009.1"/>
</dbReference>
<evidence type="ECO:0000313" key="4">
    <source>
        <dbReference type="Proteomes" id="UP001319180"/>
    </source>
</evidence>
<protein>
    <submittedName>
        <fullName evidence="3">DUF5103 domain-containing protein</fullName>
    </submittedName>
</protein>
<dbReference type="InterPro" id="IPR031345">
    <property type="entry name" value="T9SS_Plug_N"/>
</dbReference>
<dbReference type="AlphaFoldDB" id="A0AAP2D7K1"/>
<dbReference type="Gene3D" id="2.60.40.10">
    <property type="entry name" value="Immunoglobulins"/>
    <property type="match status" value="1"/>
</dbReference>
<keyword evidence="1" id="KW-0732">Signal</keyword>
<accession>A0AAP2D7K1</accession>
<comment type="caution">
    <text evidence="3">The sequence shown here is derived from an EMBL/GenBank/DDBJ whole genome shotgun (WGS) entry which is preliminary data.</text>
</comment>
<sequence>MNITLNSLIIISLAALSACVPINQPTATATPGGKTKTLQLIDRAYESIIKTIQLHPDGQPLEPAVARLGQPNLVLEFDDLRDHNDNYYAKIIHCNYNWSQSTLQDLDFMTVYNEFPINTFEFSVDTHVPYVHYKFNVPGVKLPGNYVLIVYRESNKDDLILSRRFMVYQTQVTFKRDGNLIGPGAAADISQQLNFTINYQNVNILNAMTDVHVNMRQNQRWDNMVNDVRPSFVREIEKELEYRYFDDAKMFRGGNEFRFFDLRSLNYPGQNVDRINKTVRPFEAYIQKDKSRESEAYSQPQIPDINGNFNLDNYDYRDMAYANYVNVNFTLAVPPVVNGDVYVAGAFNYWNLGAANKMKYDTVQHAYTSRMLLKQGWYNYQYVVRTPNRPSYMFEGSHFETENFYEIFVYYRPYQPQADLLIGYERIEANPRR</sequence>
<reference evidence="3 4" key="1">
    <citation type="submission" date="2021-05" db="EMBL/GenBank/DDBJ databases">
        <title>A Polyphasic approach of four new species of the genus Ohtaekwangia: Ohtaekwangia histidinii sp. nov., Ohtaekwangia cretensis sp. nov., Ohtaekwangia indiensis sp. nov., Ohtaekwangia reichenbachii sp. nov. from diverse environment.</title>
        <authorList>
            <person name="Octaviana S."/>
        </authorList>
    </citation>
    <scope>NUCLEOTIDE SEQUENCE [LARGE SCALE GENOMIC DNA]</scope>
    <source>
        <strain evidence="3 4">PWU37</strain>
    </source>
</reference>
<dbReference type="InterPro" id="IPR013783">
    <property type="entry name" value="Ig-like_fold"/>
</dbReference>
<feature type="chain" id="PRO_5043047610" evidence="1">
    <location>
        <begin position="18"/>
        <end position="433"/>
    </location>
</feature>
<organism evidence="3 4">
    <name type="scientific">Dawidia soli</name>
    <dbReference type="NCBI Taxonomy" id="2782352"/>
    <lineage>
        <taxon>Bacteria</taxon>
        <taxon>Pseudomonadati</taxon>
        <taxon>Bacteroidota</taxon>
        <taxon>Cytophagia</taxon>
        <taxon>Cytophagales</taxon>
        <taxon>Chryseotaleaceae</taxon>
        <taxon>Dawidia</taxon>
    </lineage>
</organism>
<proteinExistence type="predicted"/>
<gene>
    <name evidence="3" type="ORF">KK078_08510</name>
</gene>
<keyword evidence="4" id="KW-1185">Reference proteome</keyword>
<name>A0AAP2D7K1_9BACT</name>